<dbReference type="EMBL" id="QAOQ01000004">
    <property type="protein sequence ID" value="PTQ96607.1"/>
    <property type="molecule type" value="Genomic_DNA"/>
</dbReference>
<dbReference type="AlphaFoldDB" id="A0A2T5J970"/>
<evidence type="ECO:0000313" key="1">
    <source>
        <dbReference type="EMBL" id="PTQ96607.1"/>
    </source>
</evidence>
<accession>A0A2T5J970</accession>
<gene>
    <name evidence="1" type="ORF">C8P68_10492</name>
</gene>
<dbReference type="PROSITE" id="PS01032">
    <property type="entry name" value="PPM_1"/>
    <property type="match status" value="1"/>
</dbReference>
<evidence type="ECO:0008006" key="3">
    <source>
        <dbReference type="Google" id="ProtNLM"/>
    </source>
</evidence>
<protein>
    <recommendedName>
        <fullName evidence="3">PPM-type phosphatase domain-containing protein</fullName>
    </recommendedName>
</protein>
<proteinExistence type="predicted"/>
<name>A0A2T5J970_9SPHI</name>
<reference evidence="1 2" key="1">
    <citation type="submission" date="2018-04" db="EMBL/GenBank/DDBJ databases">
        <title>Genomic Encyclopedia of Archaeal and Bacterial Type Strains, Phase II (KMG-II): from individual species to whole genera.</title>
        <authorList>
            <person name="Goeker M."/>
        </authorList>
    </citation>
    <scope>NUCLEOTIDE SEQUENCE [LARGE SCALE GENOMIC DNA]</scope>
    <source>
        <strain evidence="1 2">DSM 26809</strain>
    </source>
</reference>
<dbReference type="Proteomes" id="UP000244168">
    <property type="component" value="Unassembled WGS sequence"/>
</dbReference>
<dbReference type="Gene3D" id="1.20.120.1700">
    <property type="match status" value="1"/>
</dbReference>
<dbReference type="RefSeq" id="WP_107828570.1">
    <property type="nucleotide sequence ID" value="NZ_CP160205.1"/>
</dbReference>
<dbReference type="InterPro" id="IPR000222">
    <property type="entry name" value="PP2C_BS"/>
</dbReference>
<dbReference type="GO" id="GO:0043169">
    <property type="term" value="F:cation binding"/>
    <property type="evidence" value="ECO:0007669"/>
    <property type="project" value="InterPro"/>
</dbReference>
<dbReference type="OrthoDB" id="9899334at2"/>
<keyword evidence="2" id="KW-1185">Reference proteome</keyword>
<comment type="caution">
    <text evidence="1">The sequence shown here is derived from an EMBL/GenBank/DDBJ whole genome shotgun (WGS) entry which is preliminary data.</text>
</comment>
<evidence type="ECO:0000313" key="2">
    <source>
        <dbReference type="Proteomes" id="UP000244168"/>
    </source>
</evidence>
<organism evidence="1 2">
    <name type="scientific">Mucilaginibacter yixingensis</name>
    <dbReference type="NCBI Taxonomy" id="1295612"/>
    <lineage>
        <taxon>Bacteria</taxon>
        <taxon>Pseudomonadati</taxon>
        <taxon>Bacteroidota</taxon>
        <taxon>Sphingobacteriia</taxon>
        <taxon>Sphingobacteriales</taxon>
        <taxon>Sphingobacteriaceae</taxon>
        <taxon>Mucilaginibacter</taxon>
    </lineage>
</organism>
<sequence length="102" mass="11335">MDLPIVTLEITNLVIAFDHFDSLIAQSAAGNEDYLKMHAKGRDHLSIFAVYDGHGHLKTLPVIKQTIAAGLSGLKTKDVHELVERLEKDVKKLKKLYKAVTV</sequence>